<keyword evidence="1" id="KW-0472">Membrane</keyword>
<reference evidence="2" key="1">
    <citation type="journal article" date="2017" name="Genome Announc.">
        <title>Twelve Complete Reference Genomes of Clinical Isolates in the Capnocytophaga Genus.</title>
        <authorList>
            <person name="Villarma A."/>
            <person name="Gulvik C.A."/>
            <person name="Rowe L.A."/>
            <person name="Sheth M."/>
            <person name="Juieng P."/>
            <person name="Nicholson A.C."/>
            <person name="Loparev V.N."/>
            <person name="McQuiston J.R."/>
        </authorList>
    </citation>
    <scope>NUCLEOTIDE SEQUENCE</scope>
    <source>
        <strain evidence="2">H4486</strain>
        <strain evidence="3">KC1668</strain>
    </source>
</reference>
<reference evidence="4 5" key="2">
    <citation type="submission" date="2017-06" db="EMBL/GenBank/DDBJ databases">
        <title>Capnocytophaga spp. assemblies.</title>
        <authorList>
            <person name="Gulvik C.A."/>
        </authorList>
    </citation>
    <scope>NUCLEOTIDE SEQUENCE [LARGE SCALE GENOMIC DNA]</scope>
    <source>
        <strain evidence="5">H4486</strain>
        <strain evidence="4">KC1668</strain>
    </source>
</reference>
<accession>A0A250FFH2</accession>
<evidence type="ECO:0000313" key="3">
    <source>
        <dbReference type="EMBL" id="ATA83844.1"/>
    </source>
</evidence>
<evidence type="ECO:0000256" key="1">
    <source>
        <dbReference type="SAM" id="Phobius"/>
    </source>
</evidence>
<evidence type="ECO:0000313" key="4">
    <source>
        <dbReference type="Proteomes" id="UP000217301"/>
    </source>
</evidence>
<keyword evidence="4" id="KW-1185">Reference proteome</keyword>
<keyword evidence="1" id="KW-1133">Transmembrane helix</keyword>
<dbReference type="NCBIfam" id="NF037970">
    <property type="entry name" value="vanZ_1"/>
    <property type="match status" value="1"/>
</dbReference>
<feature type="transmembrane region" description="Helical" evidence="1">
    <location>
        <begin position="41"/>
        <end position="59"/>
    </location>
</feature>
<evidence type="ECO:0000313" key="2">
    <source>
        <dbReference type="EMBL" id="ATA80446.1"/>
    </source>
</evidence>
<sequence>MLKNYKYSWLWVICTIAVICLSLISSNKMPKPPRIPYADKIVHFGFYFSYTTLFVLSFGKETRWIQPIKKVYLWALVTALLLGTTMEILQGVLTTTRSADPIDMLFNTFGTIVALIFIARYKELFK</sequence>
<evidence type="ECO:0000313" key="5">
    <source>
        <dbReference type="Proteomes" id="UP000217334"/>
    </source>
</evidence>
<dbReference type="EMBL" id="CP022385">
    <property type="protein sequence ID" value="ATA83844.1"/>
    <property type="molecule type" value="Genomic_DNA"/>
</dbReference>
<feature type="transmembrane region" description="Helical" evidence="1">
    <location>
        <begin position="7"/>
        <end position="26"/>
    </location>
</feature>
<dbReference type="Proteomes" id="UP000217301">
    <property type="component" value="Chromosome"/>
</dbReference>
<protein>
    <submittedName>
        <fullName evidence="2">VanZ family protein</fullName>
    </submittedName>
</protein>
<feature type="transmembrane region" description="Helical" evidence="1">
    <location>
        <begin position="71"/>
        <end position="92"/>
    </location>
</feature>
<gene>
    <name evidence="3" type="ORF">CGC55_04665</name>
    <name evidence="2" type="ORF">CGC59_12520</name>
</gene>
<dbReference type="RefSeq" id="WP_040360627.1">
    <property type="nucleotide sequence ID" value="NZ_CAUURF010000005.1"/>
</dbReference>
<dbReference type="KEGG" id="cspu:CGC55_04665"/>
<feature type="transmembrane region" description="Helical" evidence="1">
    <location>
        <begin position="104"/>
        <end position="121"/>
    </location>
</feature>
<dbReference type="Proteomes" id="UP000217334">
    <property type="component" value="Chromosome"/>
</dbReference>
<name>A0A250FFH2_CAPSP</name>
<dbReference type="STRING" id="553177.CAPSP0001_2218"/>
<dbReference type="PANTHER" id="PTHR28008">
    <property type="entry name" value="DOMAIN PROTEIN, PUTATIVE (AFU_ORTHOLOGUE AFUA_3G10980)-RELATED"/>
    <property type="match status" value="1"/>
</dbReference>
<proteinExistence type="predicted"/>
<keyword evidence="1" id="KW-0812">Transmembrane</keyword>
<dbReference type="EMBL" id="CP022383">
    <property type="protein sequence ID" value="ATA80446.1"/>
    <property type="molecule type" value="Genomic_DNA"/>
</dbReference>
<dbReference type="eggNOG" id="COG5652">
    <property type="taxonomic scope" value="Bacteria"/>
</dbReference>
<dbReference type="PANTHER" id="PTHR28008:SF1">
    <property type="entry name" value="DOMAIN PROTEIN, PUTATIVE (AFU_ORTHOLOGUE AFUA_3G10980)-RELATED"/>
    <property type="match status" value="1"/>
</dbReference>
<dbReference type="OrthoDB" id="5472246at2"/>
<dbReference type="AlphaFoldDB" id="A0A250FFH2"/>
<organism evidence="2 5">
    <name type="scientific">Capnocytophaga sputigena</name>
    <dbReference type="NCBI Taxonomy" id="1019"/>
    <lineage>
        <taxon>Bacteria</taxon>
        <taxon>Pseudomonadati</taxon>
        <taxon>Bacteroidota</taxon>
        <taxon>Flavobacteriia</taxon>
        <taxon>Flavobacteriales</taxon>
        <taxon>Flavobacteriaceae</taxon>
        <taxon>Capnocytophaga</taxon>
    </lineage>
</organism>